<organism evidence="13">
    <name type="scientific">Leptospira ellisii</name>
    <dbReference type="NCBI Taxonomy" id="2023197"/>
    <lineage>
        <taxon>Bacteria</taxon>
        <taxon>Pseudomonadati</taxon>
        <taxon>Spirochaetota</taxon>
        <taxon>Spirochaetia</taxon>
        <taxon>Leptospirales</taxon>
        <taxon>Leptospiraceae</taxon>
        <taxon>Leptospira</taxon>
    </lineage>
</organism>
<evidence type="ECO:0000256" key="1">
    <source>
        <dbReference type="ARBA" id="ARBA00022448"/>
    </source>
</evidence>
<dbReference type="RefSeq" id="WP_100746667.1">
    <property type="nucleotide sequence ID" value="NZ_NPEF02000015.1"/>
</dbReference>
<evidence type="ECO:0000313" key="13">
    <source>
        <dbReference type="EMBL" id="PJZ91061.1"/>
    </source>
</evidence>
<sequence length="191" mass="20857">MLKLLSTSSRTLLLLTVVSGILYPLIVTGFAERLFPHQSGGSLVRSGTAVHGSELLAQKFTKNEYFWPRPSASDYSAVASGASNASATSSSLKEKVLERKKFLSEKHPGRTEIPAELLFASGSGLDPHISPTSAFFQLERVANARKLDPEQIQKLKDRIGAAVEKPNFGFIGENRINVLRLNLKLDSEFGK</sequence>
<evidence type="ECO:0000313" key="12">
    <source>
        <dbReference type="EMBL" id="MDV6236675.1"/>
    </source>
</evidence>
<evidence type="ECO:0000256" key="10">
    <source>
        <dbReference type="ARBA" id="ARBA00023136"/>
    </source>
</evidence>
<comment type="function">
    <text evidence="11">Part of the high-affinity ATP-driven potassium transport (or Kdp) system, which catalyzes the hydrolysis of ATP coupled with the electrogenic transport of potassium into the cytoplasm. This subunit acts as a catalytic chaperone that increases the ATP-binding affinity of the ATP-hydrolyzing subunit KdpB by the formation of a transient KdpB/KdpC/ATP ternary complex.</text>
</comment>
<dbReference type="Proteomes" id="UP000232122">
    <property type="component" value="Unassembled WGS sequence"/>
</dbReference>
<keyword evidence="10 11" id="KW-0472">Membrane</keyword>
<gene>
    <name evidence="11 12" type="primary">kdpC</name>
    <name evidence="12" type="ORF">CH379_013675</name>
    <name evidence="13" type="ORF">CH379_20775</name>
</gene>
<dbReference type="EMBL" id="NPEF01000392">
    <property type="protein sequence ID" value="PJZ91061.1"/>
    <property type="molecule type" value="Genomic_DNA"/>
</dbReference>
<dbReference type="HAMAP" id="MF_00276">
    <property type="entry name" value="KdpC"/>
    <property type="match status" value="1"/>
</dbReference>
<evidence type="ECO:0000256" key="6">
    <source>
        <dbReference type="ARBA" id="ARBA00022840"/>
    </source>
</evidence>
<comment type="similarity">
    <text evidence="11">Belongs to the KdpC family.</text>
</comment>
<reference evidence="12 14" key="2">
    <citation type="journal article" date="2018" name="Microb. Genom.">
        <title>Deciphering the unexplored Leptospira diversity from soils uncovers genomic evolution to virulence.</title>
        <authorList>
            <person name="Thibeaux R."/>
            <person name="Iraola G."/>
            <person name="Ferres I."/>
            <person name="Bierque E."/>
            <person name="Girault D."/>
            <person name="Soupe-Gilbert M.E."/>
            <person name="Picardeau M."/>
            <person name="Goarant C."/>
        </authorList>
    </citation>
    <scope>NUCLEOTIDE SEQUENCE [LARGE SCALE GENOMIC DNA]</scope>
    <source>
        <strain evidence="12 14">ATI7-C-A5</strain>
    </source>
</reference>
<keyword evidence="14" id="KW-1185">Reference proteome</keyword>
<keyword evidence="2 11" id="KW-1003">Cell membrane</keyword>
<proteinExistence type="inferred from homology"/>
<protein>
    <recommendedName>
        <fullName evidence="11">Potassium-transporting ATPase KdpC subunit</fullName>
    </recommendedName>
    <alternativeName>
        <fullName evidence="11">ATP phosphohydrolase [potassium-transporting] C chain</fullName>
    </alternativeName>
    <alternativeName>
        <fullName evidence="11">Potassium-binding and translocating subunit C</fullName>
    </alternativeName>
    <alternativeName>
        <fullName evidence="11">Potassium-translocating ATPase C chain</fullName>
    </alternativeName>
</protein>
<evidence type="ECO:0000256" key="9">
    <source>
        <dbReference type="ARBA" id="ARBA00023065"/>
    </source>
</evidence>
<comment type="subunit">
    <text evidence="11">The system is composed of three essential subunits: KdpA, KdpB and KdpC.</text>
</comment>
<dbReference type="GO" id="GO:0005524">
    <property type="term" value="F:ATP binding"/>
    <property type="evidence" value="ECO:0007669"/>
    <property type="project" value="UniProtKB-UniRule"/>
</dbReference>
<comment type="caution">
    <text evidence="13">The sequence shown here is derived from an EMBL/GenBank/DDBJ whole genome shotgun (WGS) entry which is preliminary data.</text>
</comment>
<dbReference type="PANTHER" id="PTHR30042">
    <property type="entry name" value="POTASSIUM-TRANSPORTING ATPASE C CHAIN"/>
    <property type="match status" value="1"/>
</dbReference>
<dbReference type="PIRSF" id="PIRSF001296">
    <property type="entry name" value="K_ATPase_KdpC"/>
    <property type="match status" value="1"/>
</dbReference>
<keyword evidence="1 11" id="KW-0813">Transport</keyword>
<keyword evidence="7 11" id="KW-0630">Potassium</keyword>
<keyword evidence="4 11" id="KW-0812">Transmembrane</keyword>
<dbReference type="NCBIfam" id="NF001454">
    <property type="entry name" value="PRK00315.1"/>
    <property type="match status" value="1"/>
</dbReference>
<dbReference type="Pfam" id="PF02669">
    <property type="entry name" value="KdpC"/>
    <property type="match status" value="1"/>
</dbReference>
<accession>A0A2N0BLH8</accession>
<keyword evidence="5 11" id="KW-0547">Nucleotide-binding</keyword>
<evidence type="ECO:0000313" key="14">
    <source>
        <dbReference type="Proteomes" id="UP000232122"/>
    </source>
</evidence>
<dbReference type="GO" id="GO:0005886">
    <property type="term" value="C:plasma membrane"/>
    <property type="evidence" value="ECO:0007669"/>
    <property type="project" value="UniProtKB-SubCell"/>
</dbReference>
<reference evidence="13" key="1">
    <citation type="submission" date="2017-07" db="EMBL/GenBank/DDBJ databases">
        <title>Leptospira spp. isolated from tropical soils.</title>
        <authorList>
            <person name="Thibeaux R."/>
            <person name="Iraola G."/>
            <person name="Ferres I."/>
            <person name="Bierque E."/>
            <person name="Girault D."/>
            <person name="Soupe-Gilbert M.-E."/>
            <person name="Picardeau M."/>
            <person name="Goarant C."/>
        </authorList>
    </citation>
    <scope>NUCLEOTIDE SEQUENCE [LARGE SCALE GENOMIC DNA]</scope>
    <source>
        <strain evidence="13">ATI7-C-A5</strain>
    </source>
</reference>
<dbReference type="NCBIfam" id="TIGR00681">
    <property type="entry name" value="kdpC"/>
    <property type="match status" value="1"/>
</dbReference>
<dbReference type="AlphaFoldDB" id="A0A2N0BLH8"/>
<keyword evidence="8 11" id="KW-1133">Transmembrane helix</keyword>
<dbReference type="OrthoDB" id="9809491at2"/>
<reference evidence="12" key="3">
    <citation type="submission" date="2023-10" db="EMBL/GenBank/DDBJ databases">
        <authorList>
            <person name="Picardeau M."/>
            <person name="Thibeaux R."/>
        </authorList>
    </citation>
    <scope>NUCLEOTIDE SEQUENCE</scope>
    <source>
        <strain evidence="12">ATI7-C-A5</strain>
    </source>
</reference>
<evidence type="ECO:0000256" key="5">
    <source>
        <dbReference type="ARBA" id="ARBA00022741"/>
    </source>
</evidence>
<evidence type="ECO:0000256" key="8">
    <source>
        <dbReference type="ARBA" id="ARBA00022989"/>
    </source>
</evidence>
<evidence type="ECO:0000256" key="2">
    <source>
        <dbReference type="ARBA" id="ARBA00022475"/>
    </source>
</evidence>
<dbReference type="GO" id="GO:0008556">
    <property type="term" value="F:P-type potassium transmembrane transporter activity"/>
    <property type="evidence" value="ECO:0007669"/>
    <property type="project" value="InterPro"/>
</dbReference>
<keyword evidence="9 11" id="KW-0406">Ion transport</keyword>
<dbReference type="InterPro" id="IPR003820">
    <property type="entry name" value="KdpC"/>
</dbReference>
<accession>A0A2N0B3E7</accession>
<keyword evidence="3 11" id="KW-0633">Potassium transport</keyword>
<evidence type="ECO:0000256" key="3">
    <source>
        <dbReference type="ARBA" id="ARBA00022538"/>
    </source>
</evidence>
<evidence type="ECO:0000256" key="4">
    <source>
        <dbReference type="ARBA" id="ARBA00022692"/>
    </source>
</evidence>
<evidence type="ECO:0000256" key="7">
    <source>
        <dbReference type="ARBA" id="ARBA00022958"/>
    </source>
</evidence>
<evidence type="ECO:0000256" key="11">
    <source>
        <dbReference type="HAMAP-Rule" id="MF_00276"/>
    </source>
</evidence>
<dbReference type="PANTHER" id="PTHR30042:SF2">
    <property type="entry name" value="POTASSIUM-TRANSPORTING ATPASE KDPC SUBUNIT"/>
    <property type="match status" value="1"/>
</dbReference>
<dbReference type="EMBL" id="NPEF02000015">
    <property type="protein sequence ID" value="MDV6236675.1"/>
    <property type="molecule type" value="Genomic_DNA"/>
</dbReference>
<comment type="subcellular location">
    <subcellularLocation>
        <location evidence="11">Cell membrane</location>
        <topology evidence="11">Single-pass membrane protein</topology>
    </subcellularLocation>
</comment>
<keyword evidence="6 11" id="KW-0067">ATP-binding</keyword>
<name>A0A2N0BLH8_9LEPT</name>